<reference evidence="2 3" key="1">
    <citation type="submission" date="2019-04" db="EMBL/GenBank/DDBJ databases">
        <title>Deinococcus metalilatus MA1002 mutant No.5.</title>
        <authorList>
            <person name="Park W."/>
            <person name="Park C."/>
        </authorList>
    </citation>
    <scope>NUCLEOTIDE SEQUENCE [LARGE SCALE GENOMIC DNA]</scope>
    <source>
        <strain evidence="2 3">MA1002-m5</strain>
    </source>
</reference>
<dbReference type="InterPro" id="IPR025515">
    <property type="entry name" value="DUF4403"/>
</dbReference>
<evidence type="ECO:0000256" key="1">
    <source>
        <dbReference type="SAM" id="SignalP"/>
    </source>
</evidence>
<dbReference type="Pfam" id="PF14356">
    <property type="entry name" value="DUF4403"/>
    <property type="match status" value="1"/>
</dbReference>
<feature type="chain" id="PRO_5042539627" evidence="1">
    <location>
        <begin position="17"/>
        <end position="452"/>
    </location>
</feature>
<keyword evidence="1" id="KW-0732">Signal</keyword>
<comment type="caution">
    <text evidence="2">The sequence shown here is derived from an EMBL/GenBank/DDBJ whole genome shotgun (WGS) entry which is preliminary data.</text>
</comment>
<organism evidence="2 3">
    <name type="scientific">Deinococcus metallilatus</name>
    <dbReference type="NCBI Taxonomy" id="1211322"/>
    <lineage>
        <taxon>Bacteria</taxon>
        <taxon>Thermotogati</taxon>
        <taxon>Deinococcota</taxon>
        <taxon>Deinococci</taxon>
        <taxon>Deinococcales</taxon>
        <taxon>Deinococcaceae</taxon>
        <taxon>Deinococcus</taxon>
    </lineage>
</organism>
<gene>
    <name evidence="2" type="ORF">FCS05_13540</name>
</gene>
<dbReference type="AlphaFoldDB" id="A0AAJ5K4J3"/>
<dbReference type="EMBL" id="VBRC01000009">
    <property type="protein sequence ID" value="TLK25245.1"/>
    <property type="molecule type" value="Genomic_DNA"/>
</dbReference>
<protein>
    <submittedName>
        <fullName evidence="2">DUF4403 family protein</fullName>
    </submittedName>
</protein>
<feature type="signal peptide" evidence="1">
    <location>
        <begin position="1"/>
        <end position="16"/>
    </location>
</feature>
<name>A0AAJ5K4J3_9DEIO</name>
<proteinExistence type="predicted"/>
<sequence length="452" mass="46868">MPALSTVLMTAAPAVALSSVTLPLTVPLAGVQQAANARVPSEFARLDETRTFLGGLLSVKLTGTVARAGHVSVKPTPEGDALIVSVPIRADFRAEPGGLGSFLTREFGGAATVSLRVTPFVTPDWEAGAKVTGEYTWTDPLSVELAQGVKVSVQALVDGQVRAQLDRVAADVAKAVREGANLRTRAGTLWARAQQPWTLPTPDPTYARVTPRSLTVSPFRFTPDALKLTVGATFDLNAGLGRAPAVPPTPLPALKVAPPPASGVDLSVPVRLPYPELSQAATRAASERTFALPVPLSPTLRVNSVEVTPRGPKLNAAITVTVSGPLGLSVQATADVAGTPTLDPSGRVVTLSGVTVTTRREGLAGRVIGWLADERAQAYLARAARFDLTSRLADAQRQVQARLPFTPAPGVELAGKVGSLKLTALNVNPDALVVTAAASGQVQATVDVGNLH</sequence>
<evidence type="ECO:0000313" key="3">
    <source>
        <dbReference type="Proteomes" id="UP000308000"/>
    </source>
</evidence>
<evidence type="ECO:0000313" key="2">
    <source>
        <dbReference type="EMBL" id="TLK25245.1"/>
    </source>
</evidence>
<dbReference type="Proteomes" id="UP000308000">
    <property type="component" value="Unassembled WGS sequence"/>
</dbReference>
<accession>A0AAJ5K4J3</accession>